<feature type="region of interest" description="Disordered" evidence="1">
    <location>
        <begin position="154"/>
        <end position="209"/>
    </location>
</feature>
<evidence type="ECO:0000313" key="3">
    <source>
        <dbReference type="Proteomes" id="UP001553031"/>
    </source>
</evidence>
<dbReference type="EMBL" id="JBFBLL010000003">
    <property type="protein sequence ID" value="MEV8157669.1"/>
    <property type="molecule type" value="Genomic_DNA"/>
</dbReference>
<feature type="compositionally biased region" description="Gly residues" evidence="1">
    <location>
        <begin position="171"/>
        <end position="187"/>
    </location>
</feature>
<reference evidence="2 3" key="1">
    <citation type="submission" date="2024-06" db="EMBL/GenBank/DDBJ databases">
        <title>The Natural Products Discovery Center: Release of the First 8490 Sequenced Strains for Exploring Actinobacteria Biosynthetic Diversity.</title>
        <authorList>
            <person name="Kalkreuter E."/>
            <person name="Kautsar S.A."/>
            <person name="Yang D."/>
            <person name="Bader C.D."/>
            <person name="Teijaro C.N."/>
            <person name="Fluegel L."/>
            <person name="Davis C.M."/>
            <person name="Simpson J.R."/>
            <person name="Lauterbach L."/>
            <person name="Steele A.D."/>
            <person name="Gui C."/>
            <person name="Meng S."/>
            <person name="Li G."/>
            <person name="Viehrig K."/>
            <person name="Ye F."/>
            <person name="Su P."/>
            <person name="Kiefer A.F."/>
            <person name="Nichols A."/>
            <person name="Cepeda A.J."/>
            <person name="Yan W."/>
            <person name="Fan B."/>
            <person name="Jiang Y."/>
            <person name="Adhikari A."/>
            <person name="Zheng C.-J."/>
            <person name="Schuster L."/>
            <person name="Cowan T.M."/>
            <person name="Smanski M.J."/>
            <person name="Chevrette M.G."/>
            <person name="De Carvalho L.P.S."/>
            <person name="Shen B."/>
        </authorList>
    </citation>
    <scope>NUCLEOTIDE SEQUENCE [LARGE SCALE GENOMIC DNA]</scope>
    <source>
        <strain evidence="2 3">NPDC079179</strain>
    </source>
</reference>
<sequence length="342" mass="34112">MSSHPSTPRERSWRTAAAVLAVVLLLVVAAGLWAHWRPLSDDDAARLAARATAESVRAQLHPGSSASSAQAGSAKPSDGSLLTSAVLDRQLDELGPPATPTQTRHMTERGEESPAVESLSDAAGRLAEAADDVHDGDLAASLSAVAASWWAADASSSTGGSETSEATDGGATTGEGAAGGASDGEGAAGEAAGSGSPSASATPAGPEGCEPEQLAAVTAVDRAQFVAEAAQARISTGDAARADVDATVARLHHALEDGRAAGLLGCDPGPVAARYDLPEGFTTDPAGATGAAERKASEAVVRAVATSTAGQRSWWLDVLQDTAHGAQRLDPQKPVAALPGRG</sequence>
<evidence type="ECO:0000313" key="2">
    <source>
        <dbReference type="EMBL" id="MEV8157669.1"/>
    </source>
</evidence>
<feature type="compositionally biased region" description="Low complexity" evidence="1">
    <location>
        <begin position="188"/>
        <end position="208"/>
    </location>
</feature>
<evidence type="ECO:0000256" key="1">
    <source>
        <dbReference type="SAM" id="MobiDB-lite"/>
    </source>
</evidence>
<keyword evidence="3" id="KW-1185">Reference proteome</keyword>
<dbReference type="Proteomes" id="UP001553031">
    <property type="component" value="Unassembled WGS sequence"/>
</dbReference>
<gene>
    <name evidence="2" type="ORF">AB0O96_05605</name>
</gene>
<comment type="caution">
    <text evidence="2">The sequence shown here is derived from an EMBL/GenBank/DDBJ whole genome shotgun (WGS) entry which is preliminary data.</text>
</comment>
<feature type="compositionally biased region" description="Low complexity" evidence="1">
    <location>
        <begin position="154"/>
        <end position="170"/>
    </location>
</feature>
<feature type="region of interest" description="Disordered" evidence="1">
    <location>
        <begin position="92"/>
        <end position="120"/>
    </location>
</feature>
<evidence type="ECO:0008006" key="4">
    <source>
        <dbReference type="Google" id="ProtNLM"/>
    </source>
</evidence>
<organism evidence="2 3">
    <name type="scientific">Kocuria salsicia</name>
    <dbReference type="NCBI Taxonomy" id="664639"/>
    <lineage>
        <taxon>Bacteria</taxon>
        <taxon>Bacillati</taxon>
        <taxon>Actinomycetota</taxon>
        <taxon>Actinomycetes</taxon>
        <taxon>Micrococcales</taxon>
        <taxon>Micrococcaceae</taxon>
        <taxon>Kocuria</taxon>
    </lineage>
</organism>
<feature type="region of interest" description="Disordered" evidence="1">
    <location>
        <begin position="57"/>
        <end position="80"/>
    </location>
</feature>
<dbReference type="RefSeq" id="WP_363784303.1">
    <property type="nucleotide sequence ID" value="NZ_JBFBLL010000003.1"/>
</dbReference>
<feature type="compositionally biased region" description="Low complexity" evidence="1">
    <location>
        <begin position="63"/>
        <end position="74"/>
    </location>
</feature>
<name>A0ABV3KB99_9MICC</name>
<proteinExistence type="predicted"/>
<accession>A0ABV3KB99</accession>
<protein>
    <recommendedName>
        <fullName evidence="4">DUF4439 domain-containing protein</fullName>
    </recommendedName>
</protein>